<protein>
    <submittedName>
        <fullName evidence="3">Putative BRCT domain-containing protein</fullName>
    </submittedName>
</protein>
<evidence type="ECO:0000313" key="4">
    <source>
        <dbReference type="Proteomes" id="UP000238479"/>
    </source>
</evidence>
<dbReference type="STRING" id="74649.A0A2P6SAK1"/>
<dbReference type="InterPro" id="IPR036420">
    <property type="entry name" value="BRCT_dom_sf"/>
</dbReference>
<proteinExistence type="predicted"/>
<dbReference type="EMBL" id="PDCK01000039">
    <property type="protein sequence ID" value="PRQ55704.1"/>
    <property type="molecule type" value="Genomic_DNA"/>
</dbReference>
<accession>A0A2P6SAK1</accession>
<sequence>MAHHPINTLGFRPPQFSEDLAWLPGWLQQHQIEQFDECIEKLKGTNLELECKDLKVSQGKNSKGNYADTLSREEDRNKSYHLFLSGEDNTPAGFSSSPGNVLHFHLHLSSTGFSQCSPTPPPDASQNDLKSSRVASVELNDISVGSKDKTCSEMGLNLGGRNFLPLNSVQKSMEDVGPQCPSNYKISATHKREKYNVKYPKATDMTAAAELSIAASEALVIHEIVRRGFVADALPTEVVLEAALRVKKARLEWSVDALDSLADETDESDSLSDLDDLMMADAYEDVGLSHSIPFDDCTCGSAISLVKETPLSEQQHEFVNLCDPVELGAPQVEFDDVSAQRQLSENMVVDISKDNVPATSFNHEREEFYDNLVPGLNTCNVSRYNHLALKNSDVLARKQTIGPSVVDVTSYQPKKVDIHPHAWNSGNARDGRVSYLVSDRFRSRWLGGWTGQEVSAVGHMGQNAKSIVKCFAGETSFLSESADIAPDMNSFVQVHETESHRMSQSSIHFGLLPGEANKGILLSQDVVRSSSLSLVDPLCSVVPCSIPSENEVPTLAQTQRDKERHTEKCFRPTTELGMGNLHKSSNLIIEDGQATPAINGEDSPVTVRRQFFSLKTYSTLLPNPVSNGGSLYQSIKLDCDQRLIALDQNVGCIRSSDRSRKESLPLKPISRHLSSRDSKENDKMISNRTPVVKKKYLKRKYNETIGDGNQLPVQASKKRRQSVSSNHRAHCHLQASKSFVNNSTGEKLPKLALVAENVVELQQNKEPQSIPSEHKSLHCRDVPAKKRVHFFEAEIPVQQNKNPKVLDFFTKNWLTDRASKKRKYSNYSKFENHEKCWRTNSHVKARKRLLFQGIQFLLTGFSRQKEKDLEGKIWKHGGIVLFDIPSPNSRANRSLRSNGYQLPIILCSKKLQTTKFLYGCAVNAFILKDDWLTNSISADYIVPPEQYIILRNEAAAEHISIGKPFCHKRDYVFDKVGIMLHGKQSFCCRLVKIIKHGGGKVFKTLQRLILDLEKEKISWGAIVSEDEKTSRHLRHCAAEQKIPIMPASWIIKSLHLGKRLPFSDAGPSSSPVLTISGPSFHRMSEDV</sequence>
<dbReference type="PANTHER" id="PTHR15321:SF3">
    <property type="entry name" value="TP53-BINDING PROTEIN 1"/>
    <property type="match status" value="1"/>
</dbReference>
<name>A0A2P6SAK1_ROSCH</name>
<gene>
    <name evidence="3" type="ORF">RchiOBHm_Chr1g0327541</name>
</gene>
<dbReference type="GO" id="GO:0005634">
    <property type="term" value="C:nucleus"/>
    <property type="evidence" value="ECO:0007669"/>
    <property type="project" value="TreeGrafter"/>
</dbReference>
<dbReference type="InterPro" id="IPR001357">
    <property type="entry name" value="BRCT_dom"/>
</dbReference>
<feature type="region of interest" description="Disordered" evidence="1">
    <location>
        <begin position="656"/>
        <end position="684"/>
    </location>
</feature>
<evidence type="ECO:0000259" key="2">
    <source>
        <dbReference type="PROSITE" id="PS50172"/>
    </source>
</evidence>
<dbReference type="Proteomes" id="UP000238479">
    <property type="component" value="Chromosome 1"/>
</dbReference>
<dbReference type="GO" id="GO:0045944">
    <property type="term" value="P:positive regulation of transcription by RNA polymerase II"/>
    <property type="evidence" value="ECO:0007669"/>
    <property type="project" value="TreeGrafter"/>
</dbReference>
<feature type="domain" description="BRCT" evidence="2">
    <location>
        <begin position="846"/>
        <end position="949"/>
    </location>
</feature>
<dbReference type="SUPFAM" id="SSF52113">
    <property type="entry name" value="BRCT domain"/>
    <property type="match status" value="2"/>
</dbReference>
<comment type="caution">
    <text evidence="3">The sequence shown here is derived from an EMBL/GenBank/DDBJ whole genome shotgun (WGS) entry which is preliminary data.</text>
</comment>
<dbReference type="GO" id="GO:0000077">
    <property type="term" value="P:DNA damage checkpoint signaling"/>
    <property type="evidence" value="ECO:0007669"/>
    <property type="project" value="TreeGrafter"/>
</dbReference>
<dbReference type="SMART" id="SM00292">
    <property type="entry name" value="BRCT"/>
    <property type="match status" value="2"/>
</dbReference>
<dbReference type="OMA" id="CVNCAFI"/>
<dbReference type="Pfam" id="PF18428">
    <property type="entry name" value="BRCT_3"/>
    <property type="match status" value="1"/>
</dbReference>
<dbReference type="PROSITE" id="PS50172">
    <property type="entry name" value="BRCT"/>
    <property type="match status" value="1"/>
</dbReference>
<keyword evidence="4" id="KW-1185">Reference proteome</keyword>
<dbReference type="Gene3D" id="3.40.50.10190">
    <property type="entry name" value="BRCT domain"/>
    <property type="match status" value="2"/>
</dbReference>
<dbReference type="GO" id="GO:0042393">
    <property type="term" value="F:histone binding"/>
    <property type="evidence" value="ECO:0007669"/>
    <property type="project" value="TreeGrafter"/>
</dbReference>
<feature type="compositionally biased region" description="Basic and acidic residues" evidence="1">
    <location>
        <begin position="674"/>
        <end position="684"/>
    </location>
</feature>
<reference evidence="3 4" key="1">
    <citation type="journal article" date="2018" name="Nat. Genet.">
        <title>The Rosa genome provides new insights in the design of modern roses.</title>
        <authorList>
            <person name="Bendahmane M."/>
        </authorList>
    </citation>
    <scope>NUCLEOTIDE SEQUENCE [LARGE SCALE GENOMIC DNA]</scope>
    <source>
        <strain evidence="4">cv. Old Blush</strain>
    </source>
</reference>
<dbReference type="PANTHER" id="PTHR15321">
    <property type="entry name" value="TUMOR SUPPRESSOR P53-BINDING PROTEIN 1"/>
    <property type="match status" value="1"/>
</dbReference>
<dbReference type="InterPro" id="IPR047252">
    <property type="entry name" value="TP53BP1-like"/>
</dbReference>
<organism evidence="3 4">
    <name type="scientific">Rosa chinensis</name>
    <name type="common">China rose</name>
    <dbReference type="NCBI Taxonomy" id="74649"/>
    <lineage>
        <taxon>Eukaryota</taxon>
        <taxon>Viridiplantae</taxon>
        <taxon>Streptophyta</taxon>
        <taxon>Embryophyta</taxon>
        <taxon>Tracheophyta</taxon>
        <taxon>Spermatophyta</taxon>
        <taxon>Magnoliopsida</taxon>
        <taxon>eudicotyledons</taxon>
        <taxon>Gunneridae</taxon>
        <taxon>Pentapetalae</taxon>
        <taxon>rosids</taxon>
        <taxon>fabids</taxon>
        <taxon>Rosales</taxon>
        <taxon>Rosaceae</taxon>
        <taxon>Rosoideae</taxon>
        <taxon>Rosoideae incertae sedis</taxon>
        <taxon>Rosa</taxon>
    </lineage>
</organism>
<evidence type="ECO:0000313" key="3">
    <source>
        <dbReference type="EMBL" id="PRQ55704.1"/>
    </source>
</evidence>
<evidence type="ECO:0000256" key="1">
    <source>
        <dbReference type="SAM" id="MobiDB-lite"/>
    </source>
</evidence>
<dbReference type="AlphaFoldDB" id="A0A2P6SAK1"/>
<dbReference type="OrthoDB" id="646980at2759"/>
<dbReference type="Gramene" id="PRQ55704">
    <property type="protein sequence ID" value="PRQ55704"/>
    <property type="gene ID" value="RchiOBHm_Chr1g0327541"/>
</dbReference>